<geneLocation type="mitochondrion" evidence="1"/>
<protein>
    <submittedName>
        <fullName evidence="1">Uncharacterized protein</fullName>
    </submittedName>
</protein>
<evidence type="ECO:0000313" key="1">
    <source>
        <dbReference type="EMBL" id="ART31241.1"/>
    </source>
</evidence>
<gene>
    <name evidence="1" type="ORF">AEK19_MT1019</name>
</gene>
<dbReference type="AlphaFoldDB" id="A0A1Y0B1H4"/>
<keyword evidence="1" id="KW-0496">Mitochondrion</keyword>
<dbReference type="EMBL" id="KY774314">
    <property type="protein sequence ID" value="ART31241.1"/>
    <property type="molecule type" value="Genomic_DNA"/>
</dbReference>
<proteinExistence type="predicted"/>
<reference evidence="1" key="1">
    <citation type="submission" date="2017-03" db="EMBL/GenBank/DDBJ databases">
        <title>The mitochondrial genome of the carnivorous plant Utricularia reniformis (Lentibulariaceae): structure, comparative analysis and evolutionary landmarks.</title>
        <authorList>
            <person name="Silva S.R."/>
            <person name="Alvarenga D.O."/>
            <person name="Michael T.P."/>
            <person name="Miranda V.F.O."/>
            <person name="Varani A.M."/>
        </authorList>
    </citation>
    <scope>NUCLEOTIDE SEQUENCE</scope>
</reference>
<sequence>MILVSQLGLGGILGRHPSCNIKHSPTSNHDQLMVRDRVRAVQIRAHPPSVPGLWEQGN</sequence>
<accession>A0A1Y0B1H4</accession>
<organism evidence="1">
    <name type="scientific">Utricularia reniformis</name>
    <dbReference type="NCBI Taxonomy" id="192314"/>
    <lineage>
        <taxon>Eukaryota</taxon>
        <taxon>Viridiplantae</taxon>
        <taxon>Streptophyta</taxon>
        <taxon>Embryophyta</taxon>
        <taxon>Tracheophyta</taxon>
        <taxon>Spermatophyta</taxon>
        <taxon>Magnoliopsida</taxon>
        <taxon>eudicotyledons</taxon>
        <taxon>Gunneridae</taxon>
        <taxon>Pentapetalae</taxon>
        <taxon>asterids</taxon>
        <taxon>lamiids</taxon>
        <taxon>Lamiales</taxon>
        <taxon>Lentibulariaceae</taxon>
        <taxon>Utricularia</taxon>
    </lineage>
</organism>
<name>A0A1Y0B1H4_9LAMI</name>